<feature type="active site" evidence="9">
    <location>
        <position position="334"/>
    </location>
</feature>
<evidence type="ECO:0000313" key="11">
    <source>
        <dbReference type="EMBL" id="MBB5204323.1"/>
    </source>
</evidence>
<sequence>MREPLSLCGGNELRLLEGGDQLFPALCAAIQGARREVWFASYIVHTDAPSLQVLQALRAAAARGVRVRVVVDGFGARHALPWWREQLAGSTVALAVFRPLHRWWHWLQPGQLRRLHQKLCVVDGEQAFVGGINLIDDRIDLSHGDLAAPRLDFAVGLRGPLAPWVEQAARHVWTRAWLGRDFGGELRDWLLAPALLQRSRHLARFWLGRARSAWGERERRRELRRDGLSDSSPVRAGFVLRDNLRHRHAIEREYLRAIQSAQTRFELICPYFYPSARLLRALLAAARRGVQVRLLLQGQFDYRLAALAARALYAELLARGVQVYEYRAAFLHAKVALADEDWATVGSSNLDPTSLLLNLEANVVVHDAGFNAELHQRFEAALQGAQAVQPQQAVRGLRGWLRRLLVAWVAQVYLRVAGGPEGY</sequence>
<dbReference type="PANTHER" id="PTHR21248:SF23">
    <property type="entry name" value="CARDIOLIPIN SYNTHASE B"/>
    <property type="match status" value="1"/>
</dbReference>
<keyword evidence="6 9" id="KW-0472">Membrane</keyword>
<dbReference type="SMART" id="SM00155">
    <property type="entry name" value="PLDc"/>
    <property type="match status" value="2"/>
</dbReference>
<dbReference type="Pfam" id="PF13091">
    <property type="entry name" value="PLDc_2"/>
    <property type="match status" value="2"/>
</dbReference>
<comment type="similarity">
    <text evidence="9">Belongs to the phospholipase D family. Cardiolipin synthase subfamily. ClsB sub-subfamily.</text>
</comment>
<dbReference type="SUPFAM" id="SSF56024">
    <property type="entry name" value="Phospholipase D/nuclease"/>
    <property type="match status" value="2"/>
</dbReference>
<evidence type="ECO:0000256" key="1">
    <source>
        <dbReference type="ARBA" id="ARBA00022475"/>
    </source>
</evidence>
<dbReference type="InterPro" id="IPR001736">
    <property type="entry name" value="PLipase_D/transphosphatidylase"/>
</dbReference>
<reference evidence="11 12" key="1">
    <citation type="submission" date="2020-08" db="EMBL/GenBank/DDBJ databases">
        <title>Genomic Encyclopedia of Type Strains, Phase IV (KMG-IV): sequencing the most valuable type-strain genomes for metagenomic binning, comparative biology and taxonomic classification.</title>
        <authorList>
            <person name="Goeker M."/>
        </authorList>
    </citation>
    <scope>NUCLEOTIDE SEQUENCE [LARGE SCALE GENOMIC DNA]</scope>
    <source>
        <strain evidence="11 12">DSM 23958</strain>
    </source>
</reference>
<dbReference type="PANTHER" id="PTHR21248">
    <property type="entry name" value="CARDIOLIPIN SYNTHASE"/>
    <property type="match status" value="1"/>
</dbReference>
<evidence type="ECO:0000256" key="3">
    <source>
        <dbReference type="ARBA" id="ARBA00022679"/>
    </source>
</evidence>
<evidence type="ECO:0000256" key="2">
    <source>
        <dbReference type="ARBA" id="ARBA00022516"/>
    </source>
</evidence>
<keyword evidence="1 9" id="KW-1003">Cell membrane</keyword>
<comment type="caution">
    <text evidence="11">The sequence shown here is derived from an EMBL/GenBank/DDBJ whole genome shotgun (WGS) entry which is preliminary data.</text>
</comment>
<dbReference type="RefSeq" id="WP_138855988.1">
    <property type="nucleotide sequence ID" value="NZ_CP040709.1"/>
</dbReference>
<dbReference type="Proteomes" id="UP000554837">
    <property type="component" value="Unassembled WGS sequence"/>
</dbReference>
<comment type="subcellular location">
    <subcellularLocation>
        <location evidence="9">Cell membrane</location>
        <topology evidence="9">Peripheral membrane protein</topology>
    </subcellularLocation>
</comment>
<feature type="active site" evidence="9">
    <location>
        <position position="118"/>
    </location>
</feature>
<keyword evidence="3 9" id="KW-0808">Transferase</keyword>
<dbReference type="InterPro" id="IPR025202">
    <property type="entry name" value="PLD-like_dom"/>
</dbReference>
<evidence type="ECO:0000313" key="12">
    <source>
        <dbReference type="Proteomes" id="UP000554837"/>
    </source>
</evidence>
<proteinExistence type="inferred from homology"/>
<evidence type="ECO:0000259" key="10">
    <source>
        <dbReference type="PROSITE" id="PS50035"/>
    </source>
</evidence>
<dbReference type="NCBIfam" id="NF008427">
    <property type="entry name" value="PRK11263.1"/>
    <property type="match status" value="1"/>
</dbReference>
<dbReference type="AlphaFoldDB" id="A0A840S3M1"/>
<dbReference type="GO" id="GO:0008808">
    <property type="term" value="F:cardiolipin synthase activity"/>
    <property type="evidence" value="ECO:0007669"/>
    <property type="project" value="InterPro"/>
</dbReference>
<feature type="active site" evidence="9">
    <location>
        <position position="339"/>
    </location>
</feature>
<dbReference type="GO" id="GO:0005886">
    <property type="term" value="C:plasma membrane"/>
    <property type="evidence" value="ECO:0007669"/>
    <property type="project" value="UniProtKB-SubCell"/>
</dbReference>
<evidence type="ECO:0000256" key="6">
    <source>
        <dbReference type="ARBA" id="ARBA00023136"/>
    </source>
</evidence>
<evidence type="ECO:0000256" key="7">
    <source>
        <dbReference type="ARBA" id="ARBA00023209"/>
    </source>
</evidence>
<evidence type="ECO:0000256" key="8">
    <source>
        <dbReference type="ARBA" id="ARBA00023264"/>
    </source>
</evidence>
<keyword evidence="8 9" id="KW-1208">Phospholipid metabolism</keyword>
<evidence type="ECO:0000256" key="4">
    <source>
        <dbReference type="ARBA" id="ARBA00022737"/>
    </source>
</evidence>
<dbReference type="HAMAP" id="MF_01917">
    <property type="entry name" value="Cardiolipin_synth_ClsB"/>
    <property type="match status" value="1"/>
</dbReference>
<name>A0A840S3M1_9BURK</name>
<keyword evidence="5 9" id="KW-0443">Lipid metabolism</keyword>
<gene>
    <name evidence="9" type="primary">clsB</name>
    <name evidence="11" type="ORF">HNQ51_001637</name>
</gene>
<keyword evidence="7 9" id="KW-0594">Phospholipid biosynthesis</keyword>
<dbReference type="PROSITE" id="PS50035">
    <property type="entry name" value="PLD"/>
    <property type="match status" value="2"/>
</dbReference>
<evidence type="ECO:0000256" key="9">
    <source>
        <dbReference type="HAMAP-Rule" id="MF_01917"/>
    </source>
</evidence>
<keyword evidence="4" id="KW-0677">Repeat</keyword>
<dbReference type="OrthoDB" id="9762009at2"/>
<dbReference type="EC" id="2.7.8.-" evidence="9"/>
<comment type="catalytic activity">
    <reaction evidence="9">
        <text>2 a 1,2-diacyl-sn-glycero-3-phospho-(1'-sn-glycerol) = a cardiolipin + glycerol</text>
        <dbReference type="Rhea" id="RHEA:31451"/>
        <dbReference type="ChEBI" id="CHEBI:17754"/>
        <dbReference type="ChEBI" id="CHEBI:62237"/>
        <dbReference type="ChEBI" id="CHEBI:64716"/>
    </reaction>
</comment>
<dbReference type="EMBL" id="JACHHO010000002">
    <property type="protein sequence ID" value="MBB5204323.1"/>
    <property type="molecule type" value="Genomic_DNA"/>
</dbReference>
<dbReference type="GO" id="GO:0032049">
    <property type="term" value="P:cardiolipin biosynthetic process"/>
    <property type="evidence" value="ECO:0007669"/>
    <property type="project" value="InterPro"/>
</dbReference>
<feature type="domain" description="PLD phosphodiesterase" evidence="10">
    <location>
        <begin position="327"/>
        <end position="354"/>
    </location>
</feature>
<feature type="active site" evidence="9">
    <location>
        <position position="123"/>
    </location>
</feature>
<evidence type="ECO:0000256" key="5">
    <source>
        <dbReference type="ARBA" id="ARBA00023098"/>
    </source>
</evidence>
<dbReference type="Gene3D" id="3.30.870.10">
    <property type="entry name" value="Endonuclease Chain A"/>
    <property type="match status" value="2"/>
</dbReference>
<feature type="active site" evidence="9">
    <location>
        <position position="116"/>
    </location>
</feature>
<keyword evidence="12" id="KW-1185">Reference proteome</keyword>
<feature type="active site" evidence="9">
    <location>
        <position position="332"/>
    </location>
</feature>
<keyword evidence="2 9" id="KW-0444">Lipid biosynthesis</keyword>
<feature type="domain" description="PLD phosphodiesterase" evidence="10">
    <location>
        <begin position="111"/>
        <end position="138"/>
    </location>
</feature>
<protein>
    <recommendedName>
        <fullName evidence="9">Cardiolipin synthase B</fullName>
        <shortName evidence="9">CL synthase</shortName>
        <ecNumber evidence="9">2.7.8.-</ecNumber>
    </recommendedName>
</protein>
<accession>A0A840S3M1</accession>
<dbReference type="InterPro" id="IPR030872">
    <property type="entry name" value="Cardiolipin_synth_ClsB"/>
</dbReference>
<comment type="function">
    <text evidence="9">Catalyzes the phosphatidyl group transfer from one phosphatidylglycerol molecule to another to form cardiolipin (CL) (diphosphatidylglycerol) and glycerol.</text>
</comment>
<organism evidence="11 12">
    <name type="scientific">Inhella inkyongensis</name>
    <dbReference type="NCBI Taxonomy" id="392593"/>
    <lineage>
        <taxon>Bacteria</taxon>
        <taxon>Pseudomonadati</taxon>
        <taxon>Pseudomonadota</taxon>
        <taxon>Betaproteobacteria</taxon>
        <taxon>Burkholderiales</taxon>
        <taxon>Sphaerotilaceae</taxon>
        <taxon>Inhella</taxon>
    </lineage>
</organism>